<comment type="caution">
    <text evidence="2">The sequence shown here is derived from an EMBL/GenBank/DDBJ whole genome shotgun (WGS) entry which is preliminary data.</text>
</comment>
<proteinExistence type="predicted"/>
<reference evidence="2" key="1">
    <citation type="journal article" date="2021" name="G3 (Bethesda)">
        <title>Genome and transcriptome analysis of the beet armyworm Spodoptera exigua reveals targets for pest control. .</title>
        <authorList>
            <person name="Simon S."/>
            <person name="Breeschoten T."/>
            <person name="Jansen H.J."/>
            <person name="Dirks R.P."/>
            <person name="Schranz M.E."/>
            <person name="Ros V.I.D."/>
        </authorList>
    </citation>
    <scope>NUCLEOTIDE SEQUENCE</scope>
    <source>
        <strain evidence="2">TB_SE_WUR_2020</strain>
    </source>
</reference>
<feature type="compositionally biased region" description="Pro residues" evidence="1">
    <location>
        <begin position="101"/>
        <end position="110"/>
    </location>
</feature>
<name>A0A922MK43_SPOEX</name>
<accession>A0A922MK43</accession>
<protein>
    <submittedName>
        <fullName evidence="2">Uncharacterized protein</fullName>
    </submittedName>
</protein>
<feature type="compositionally biased region" description="Basic and acidic residues" evidence="1">
    <location>
        <begin position="55"/>
        <end position="70"/>
    </location>
</feature>
<dbReference type="Proteomes" id="UP000814243">
    <property type="component" value="Unassembled WGS sequence"/>
</dbReference>
<sequence>MAHGNDVNAITTHAMVLLRIYNHKRTEQAYSSDEDAGIDMTIDNMSETSAQSDLKSIHDDPGSETQRDFKFEAPRPFLKKIVKEPEARLKELMEQHIRYYRPPPPPPEPEPVIDHKALRGL</sequence>
<feature type="region of interest" description="Disordered" evidence="1">
    <location>
        <begin position="98"/>
        <end position="121"/>
    </location>
</feature>
<evidence type="ECO:0000256" key="1">
    <source>
        <dbReference type="SAM" id="MobiDB-lite"/>
    </source>
</evidence>
<organism evidence="2 3">
    <name type="scientific">Spodoptera exigua</name>
    <name type="common">Beet armyworm</name>
    <name type="synonym">Noctua fulgens</name>
    <dbReference type="NCBI Taxonomy" id="7107"/>
    <lineage>
        <taxon>Eukaryota</taxon>
        <taxon>Metazoa</taxon>
        <taxon>Ecdysozoa</taxon>
        <taxon>Arthropoda</taxon>
        <taxon>Hexapoda</taxon>
        <taxon>Insecta</taxon>
        <taxon>Pterygota</taxon>
        <taxon>Neoptera</taxon>
        <taxon>Endopterygota</taxon>
        <taxon>Lepidoptera</taxon>
        <taxon>Glossata</taxon>
        <taxon>Ditrysia</taxon>
        <taxon>Noctuoidea</taxon>
        <taxon>Noctuidae</taxon>
        <taxon>Amphipyrinae</taxon>
        <taxon>Spodoptera</taxon>
    </lineage>
</organism>
<evidence type="ECO:0000313" key="2">
    <source>
        <dbReference type="EMBL" id="KAH9637933.1"/>
    </source>
</evidence>
<feature type="compositionally biased region" description="Basic and acidic residues" evidence="1">
    <location>
        <begin position="112"/>
        <end position="121"/>
    </location>
</feature>
<dbReference type="AlphaFoldDB" id="A0A922MK43"/>
<gene>
    <name evidence="2" type="ORF">HF086_017166</name>
</gene>
<dbReference type="EMBL" id="JACEFF010000426">
    <property type="protein sequence ID" value="KAH9637933.1"/>
    <property type="molecule type" value="Genomic_DNA"/>
</dbReference>
<feature type="region of interest" description="Disordered" evidence="1">
    <location>
        <begin position="49"/>
        <end position="70"/>
    </location>
</feature>
<evidence type="ECO:0000313" key="3">
    <source>
        <dbReference type="Proteomes" id="UP000814243"/>
    </source>
</evidence>